<dbReference type="PANTHER" id="PTHR43685:SF2">
    <property type="entry name" value="GLYCOSYLTRANSFERASE 2-LIKE DOMAIN-CONTAINING PROTEIN"/>
    <property type="match status" value="1"/>
</dbReference>
<dbReference type="CDD" id="cd00761">
    <property type="entry name" value="Glyco_tranf_GTA_type"/>
    <property type="match status" value="1"/>
</dbReference>
<dbReference type="AlphaFoldDB" id="A0A066WSM7"/>
<evidence type="ECO:0000313" key="3">
    <source>
        <dbReference type="Proteomes" id="UP000027064"/>
    </source>
</evidence>
<accession>A0A066WSM7</accession>
<gene>
    <name evidence="2" type="ORF">FEM21_29170</name>
</gene>
<dbReference type="InterPro" id="IPR029044">
    <property type="entry name" value="Nucleotide-diphossugar_trans"/>
</dbReference>
<dbReference type="SUPFAM" id="SSF53448">
    <property type="entry name" value="Nucleotide-diphospho-sugar transferases"/>
    <property type="match status" value="1"/>
</dbReference>
<proteinExistence type="predicted"/>
<dbReference type="STRING" id="1492738.FEM21_29170"/>
<dbReference type="PANTHER" id="PTHR43685">
    <property type="entry name" value="GLYCOSYLTRANSFERASE"/>
    <property type="match status" value="1"/>
</dbReference>
<evidence type="ECO:0000313" key="2">
    <source>
        <dbReference type="EMBL" id="KDN53979.1"/>
    </source>
</evidence>
<keyword evidence="3" id="KW-1185">Reference proteome</keyword>
<organism evidence="2 3">
    <name type="scientific">Flavobacterium seoulense</name>
    <dbReference type="NCBI Taxonomy" id="1492738"/>
    <lineage>
        <taxon>Bacteria</taxon>
        <taxon>Pseudomonadati</taxon>
        <taxon>Bacteroidota</taxon>
        <taxon>Flavobacteriia</taxon>
        <taxon>Flavobacteriales</taxon>
        <taxon>Flavobacteriaceae</taxon>
        <taxon>Flavobacterium</taxon>
    </lineage>
</organism>
<dbReference type="eggNOG" id="COG1215">
    <property type="taxonomic scope" value="Bacteria"/>
</dbReference>
<dbReference type="EMBL" id="JNCA01000030">
    <property type="protein sequence ID" value="KDN53979.1"/>
    <property type="molecule type" value="Genomic_DNA"/>
</dbReference>
<name>A0A066WSM7_9FLAO</name>
<dbReference type="InterPro" id="IPR001173">
    <property type="entry name" value="Glyco_trans_2-like"/>
</dbReference>
<feature type="domain" description="Glycosyltransferase 2-like" evidence="1">
    <location>
        <begin position="8"/>
        <end position="134"/>
    </location>
</feature>
<protein>
    <recommendedName>
        <fullName evidence="1">Glycosyltransferase 2-like domain-containing protein</fullName>
    </recommendedName>
</protein>
<dbReference type="RefSeq" id="WP_035661832.1">
    <property type="nucleotide sequence ID" value="NZ_JNCA01000030.1"/>
</dbReference>
<comment type="caution">
    <text evidence="2">The sequence shown here is derived from an EMBL/GenBank/DDBJ whole genome shotgun (WGS) entry which is preliminary data.</text>
</comment>
<dbReference type="InterPro" id="IPR050834">
    <property type="entry name" value="Glycosyltransf_2"/>
</dbReference>
<dbReference type="Pfam" id="PF00535">
    <property type="entry name" value="Glycos_transf_2"/>
    <property type="match status" value="1"/>
</dbReference>
<dbReference type="Gene3D" id="3.90.550.10">
    <property type="entry name" value="Spore Coat Polysaccharide Biosynthesis Protein SpsA, Chain A"/>
    <property type="match status" value="1"/>
</dbReference>
<evidence type="ECO:0000259" key="1">
    <source>
        <dbReference type="Pfam" id="PF00535"/>
    </source>
</evidence>
<sequence>MESSLLVSVVVPCYNHAQYLSEALQSIFEQTYTNWECIVIDDGSPDNTEMVAREWLLRDKRFKYFKKENGGLSRARNYGIKNAKGEYILTLDADDKFEKTFIKKGVEIFDQHSETGIVSCWGYRFDNCKIYGLFKPNGKDLHDYLFNSAALASCLFRRKCWSQVEGYDENMNKGYEDWEFFLRISKQGWKSKIVEEPLFFYRQHKLSMRIIAQNNFDLEIKKYIYFKHKDLYVENFERLVENLLFIADKNRKQELKRINSIDFRLGNTILQPLRFLKLILKIK</sequence>
<dbReference type="Proteomes" id="UP000027064">
    <property type="component" value="Unassembled WGS sequence"/>
</dbReference>
<dbReference type="OrthoDB" id="597270at2"/>
<reference evidence="2 3" key="1">
    <citation type="submission" date="2014-05" db="EMBL/GenBank/DDBJ databases">
        <title>Genome Sequence of Flavobacterium sp. EM1321.</title>
        <authorList>
            <person name="Shin S.-K."/>
            <person name="Yi H."/>
        </authorList>
    </citation>
    <scope>NUCLEOTIDE SEQUENCE [LARGE SCALE GENOMIC DNA]</scope>
    <source>
        <strain evidence="2 3">EM1321</strain>
    </source>
</reference>
<dbReference type="PATRIC" id="fig|1492738.3.peg.2904"/>